<proteinExistence type="predicted"/>
<dbReference type="AlphaFoldDB" id="A0ABC8KTW4"/>
<protein>
    <recommendedName>
        <fullName evidence="1">FBD domain-containing protein</fullName>
    </recommendedName>
</protein>
<accession>A0ABC8KTW4</accession>
<evidence type="ECO:0000313" key="3">
    <source>
        <dbReference type="Proteomes" id="UP001642260"/>
    </source>
</evidence>
<sequence length="172" mass="20522">MDLSLQPNTKFPTGRIFNQLVYLEILTYEPGWWNLLMLMLDTSPNLQVLKLNRYWPRDEDCVAYKRWSEPKYVPECLVNRLETLVWEDYEGGTEEDDREVAQYILRNACRLETATFSNRVIIPEKRLEWLKELESVVRASNSCQLVFKENGIKWNFYKLVTLRNIDGKLYCL</sequence>
<dbReference type="SMART" id="SM00579">
    <property type="entry name" value="FBD"/>
    <property type="match status" value="1"/>
</dbReference>
<comment type="caution">
    <text evidence="2">The sequence shown here is derived from an EMBL/GenBank/DDBJ whole genome shotgun (WGS) entry which is preliminary data.</text>
</comment>
<organism evidence="2 3">
    <name type="scientific">Eruca vesicaria subsp. sativa</name>
    <name type="common">Garden rocket</name>
    <name type="synonym">Eruca sativa</name>
    <dbReference type="NCBI Taxonomy" id="29727"/>
    <lineage>
        <taxon>Eukaryota</taxon>
        <taxon>Viridiplantae</taxon>
        <taxon>Streptophyta</taxon>
        <taxon>Embryophyta</taxon>
        <taxon>Tracheophyta</taxon>
        <taxon>Spermatophyta</taxon>
        <taxon>Magnoliopsida</taxon>
        <taxon>eudicotyledons</taxon>
        <taxon>Gunneridae</taxon>
        <taxon>Pentapetalae</taxon>
        <taxon>rosids</taxon>
        <taxon>malvids</taxon>
        <taxon>Brassicales</taxon>
        <taxon>Brassicaceae</taxon>
        <taxon>Brassiceae</taxon>
        <taxon>Eruca</taxon>
    </lineage>
</organism>
<gene>
    <name evidence="2" type="ORF">ERUC_LOCUS26675</name>
</gene>
<dbReference type="Pfam" id="PF08387">
    <property type="entry name" value="FBD"/>
    <property type="match status" value="1"/>
</dbReference>
<dbReference type="InterPro" id="IPR050232">
    <property type="entry name" value="FBL13/AtMIF1-like"/>
</dbReference>
<dbReference type="Proteomes" id="UP001642260">
    <property type="component" value="Unassembled WGS sequence"/>
</dbReference>
<dbReference type="PANTHER" id="PTHR31900:SF34">
    <property type="entry name" value="EMB|CAB62440.1-RELATED"/>
    <property type="match status" value="1"/>
</dbReference>
<feature type="domain" description="FBD" evidence="1">
    <location>
        <begin position="75"/>
        <end position="148"/>
    </location>
</feature>
<evidence type="ECO:0000313" key="2">
    <source>
        <dbReference type="EMBL" id="CAH8360919.1"/>
    </source>
</evidence>
<name>A0ABC8KTW4_ERUVS</name>
<keyword evidence="3" id="KW-1185">Reference proteome</keyword>
<dbReference type="InterPro" id="IPR006566">
    <property type="entry name" value="FBD"/>
</dbReference>
<dbReference type="PANTHER" id="PTHR31900">
    <property type="entry name" value="F-BOX/RNI SUPERFAMILY PROTEIN-RELATED"/>
    <property type="match status" value="1"/>
</dbReference>
<dbReference type="EMBL" id="CAKOAT010297376">
    <property type="protein sequence ID" value="CAH8360919.1"/>
    <property type="molecule type" value="Genomic_DNA"/>
</dbReference>
<reference evidence="2 3" key="1">
    <citation type="submission" date="2022-03" db="EMBL/GenBank/DDBJ databases">
        <authorList>
            <person name="Macdonald S."/>
            <person name="Ahmed S."/>
            <person name="Newling K."/>
        </authorList>
    </citation>
    <scope>NUCLEOTIDE SEQUENCE [LARGE SCALE GENOMIC DNA]</scope>
</reference>
<evidence type="ECO:0000259" key="1">
    <source>
        <dbReference type="SMART" id="SM00579"/>
    </source>
</evidence>